<dbReference type="SUPFAM" id="SSF53756">
    <property type="entry name" value="UDP-Glycosyltransferase/glycogen phosphorylase"/>
    <property type="match status" value="1"/>
</dbReference>
<protein>
    <recommendedName>
        <fullName evidence="3">Capsule polysaccharide biosynthesis protein</fullName>
    </recommendedName>
</protein>
<proteinExistence type="predicted"/>
<reference evidence="1 2" key="1">
    <citation type="submission" date="2021-02" db="EMBL/GenBank/DDBJ databases">
        <title>Whole genome sequencing of Pseudomonas alcaliphila strain SM2.</title>
        <authorList>
            <person name="Alshamsi M.S."/>
            <person name="Sudalaimuthuasari N."/>
            <person name="Kundu B."/>
            <person name="AlMaskari R.S."/>
            <person name="Elmahi Y."/>
            <person name="Mundra S."/>
            <person name="Chandran S."/>
            <person name="Malik S."/>
            <person name="Hazzouri K.M."/>
            <person name="Amiri K.M.A."/>
        </authorList>
    </citation>
    <scope>NUCLEOTIDE SEQUENCE [LARGE SCALE GENOMIC DNA]</scope>
    <source>
        <strain evidence="1 2">SM2</strain>
    </source>
</reference>
<dbReference type="Proteomes" id="UP000663658">
    <property type="component" value="Chromosome"/>
</dbReference>
<name>A0ABD7DV96_9GAMM</name>
<dbReference type="AlphaFoldDB" id="A0ABD7DV96"/>
<accession>A0ABD7DV96</accession>
<evidence type="ECO:0000313" key="1">
    <source>
        <dbReference type="EMBL" id="QSL92062.1"/>
    </source>
</evidence>
<sequence>MSAIQPQGSVRTVRDLCELIWSVEREFNLLDLDVNGVKVWQYTRMEIYYYLAELSGVFIEAHPIKRNTRSLLAQLPRLLKELVVESPLWLACRKVDEVVIEHPRSAIFEGERVDIYTHAYRESMRRSGKKVVSLNRLVPGIALKSADQNRYSLACLPLLLLAWKRIKHDRLSADALTCINRVSVRLSSELGREVSLEPILSRSIGKFKLYTAFYRWLFNSIKPKKLTVVIGYACGDAIFAAKQLGIETAEIQHGTFSAYHLGYSYPGRTAEIELFPASMMIWGAYWARLVQMPIAEENCSVIGFDFFKRKLAALPSVNKHNAELVVISQGALGDKIAACIYEYCAELQGYKLFYKLHPSEYERWREYPYLEELARSGVIEIVTDQYDLYTLLRQVGVQVGVFSTALYEGLALGCQTILLDLPGVEYMTGLVDAGMASLANDRPSFRLALDVRSAPANGASDIFGVKENGEF</sequence>
<dbReference type="KEGG" id="pty:JWV26_20220"/>
<gene>
    <name evidence="1" type="ORF">JWV26_20220</name>
</gene>
<organism evidence="1 2">
    <name type="scientific">Ectopseudomonas toyotomiensis</name>
    <dbReference type="NCBI Taxonomy" id="554344"/>
    <lineage>
        <taxon>Bacteria</taxon>
        <taxon>Pseudomonadati</taxon>
        <taxon>Pseudomonadota</taxon>
        <taxon>Gammaproteobacteria</taxon>
        <taxon>Pseudomonadales</taxon>
        <taxon>Pseudomonadaceae</taxon>
        <taxon>Ectopseudomonas</taxon>
    </lineage>
</organism>
<evidence type="ECO:0000313" key="2">
    <source>
        <dbReference type="Proteomes" id="UP000663658"/>
    </source>
</evidence>
<evidence type="ECO:0008006" key="3">
    <source>
        <dbReference type="Google" id="ProtNLM"/>
    </source>
</evidence>
<dbReference type="EMBL" id="CP070505">
    <property type="protein sequence ID" value="QSL92062.1"/>
    <property type="molecule type" value="Genomic_DNA"/>
</dbReference>
<dbReference type="RefSeq" id="WP_206417663.1">
    <property type="nucleotide sequence ID" value="NZ_CP070505.1"/>
</dbReference>